<evidence type="ECO:0000259" key="2">
    <source>
        <dbReference type="Pfam" id="PF20167"/>
    </source>
</evidence>
<proteinExistence type="predicted"/>
<feature type="domain" description="Putative plant transposon protein" evidence="2">
    <location>
        <begin position="104"/>
        <end position="294"/>
    </location>
</feature>
<sequence length="423" mass="48473">MSNQKNTNASLRNMEIQIGKLAKQLAENPKSTFSANTEVNPREHGHSILRGESGPSGKNLRSSSRRGKEVAREDKNSKFVSNDTKKIVNLSEDDFEGFLFVIEKNGWQNIAQLKKFFSLDVVKQFFSNSITSSEARRNRYTWVNGTQVFYNKHVINEYLDNPWNPPSEEHDLCDYQMKINASYLGEEESHEEEYVRKCLCLEDLELNMFGPIFKFCMTQQTQIWASFILSNIYLSLHVSDIPLPKSKLISSIYDEDSIDIAAVISDTICDCINKGTPLIILPSFITDLCKFQNVSGPYKEMMALKSEINHAYVTKNCKEKTVSKAQTELRKKFGDLNSKQPSEYGRIMSSKVDAIMKEQQMQILQQKTCYRGIKGIYKSLHCIFGKKSNFKGGSYVEFVAKTKWLEGRSQDTSEEEEKEDDDE</sequence>
<reference evidence="3" key="1">
    <citation type="journal article" date="2013" name="BMC Genomics">
        <title>Comparative genomics of Lupinus angustifolius gene-rich regions: BAC library exploration, genetic mapping and cytogenetics.</title>
        <authorList>
            <person name="Ksiazkiewicz M."/>
            <person name="Wyrwa K."/>
            <person name="Szczepaniak A."/>
            <person name="Rychel S."/>
            <person name="Majcherkiewicz K."/>
            <person name="Przysiecka L."/>
            <person name="Karlowski W."/>
            <person name="Wolko B."/>
            <person name="Naganowska B."/>
        </authorList>
    </citation>
    <scope>NUCLEOTIDE SEQUENCE</scope>
</reference>
<dbReference type="AlphaFoldDB" id="L0P0W4"/>
<name>L0P0W4_LUPAN</name>
<dbReference type="Pfam" id="PF20167">
    <property type="entry name" value="Transposase_32"/>
    <property type="match status" value="1"/>
</dbReference>
<protein>
    <recommendedName>
        <fullName evidence="2">Putative plant transposon protein domain-containing protein</fullName>
    </recommendedName>
</protein>
<dbReference type="InterPro" id="IPR046796">
    <property type="entry name" value="Transposase_32_dom"/>
</dbReference>
<dbReference type="EMBL" id="HE804809">
    <property type="protein sequence ID" value="CCH47199.1"/>
    <property type="molecule type" value="Genomic_DNA"/>
</dbReference>
<accession>L0P0W4</accession>
<organism evidence="3">
    <name type="scientific">Lupinus angustifolius</name>
    <name type="common">Narrow-leaved blue lupine</name>
    <dbReference type="NCBI Taxonomy" id="3871"/>
    <lineage>
        <taxon>Eukaryota</taxon>
        <taxon>Viridiplantae</taxon>
        <taxon>Streptophyta</taxon>
        <taxon>Embryophyta</taxon>
        <taxon>Tracheophyta</taxon>
        <taxon>Spermatophyta</taxon>
        <taxon>Magnoliopsida</taxon>
        <taxon>eudicotyledons</taxon>
        <taxon>Gunneridae</taxon>
        <taxon>Pentapetalae</taxon>
        <taxon>rosids</taxon>
        <taxon>fabids</taxon>
        <taxon>Fabales</taxon>
        <taxon>Fabaceae</taxon>
        <taxon>Papilionoideae</taxon>
        <taxon>50 kb inversion clade</taxon>
        <taxon>genistoids sensu lato</taxon>
        <taxon>core genistoids</taxon>
        <taxon>Genisteae</taxon>
        <taxon>Lupinus</taxon>
    </lineage>
</organism>
<evidence type="ECO:0000313" key="3">
    <source>
        <dbReference type="EMBL" id="CCH47199.1"/>
    </source>
</evidence>
<feature type="region of interest" description="Disordered" evidence="1">
    <location>
        <begin position="32"/>
        <end position="78"/>
    </location>
</feature>
<evidence type="ECO:0000256" key="1">
    <source>
        <dbReference type="SAM" id="MobiDB-lite"/>
    </source>
</evidence>
<feature type="compositionally biased region" description="Basic and acidic residues" evidence="1">
    <location>
        <begin position="66"/>
        <end position="77"/>
    </location>
</feature>